<protein>
    <submittedName>
        <fullName evidence="2">Uncharacterized protein</fullName>
    </submittedName>
</protein>
<proteinExistence type="predicted"/>
<evidence type="ECO:0000256" key="1">
    <source>
        <dbReference type="SAM" id="Phobius"/>
    </source>
</evidence>
<keyword evidence="1" id="KW-1133">Transmembrane helix</keyword>
<evidence type="ECO:0000313" key="2">
    <source>
        <dbReference type="EMBL" id="MEI5906852.1"/>
    </source>
</evidence>
<dbReference type="EMBL" id="JBBAXC010000005">
    <property type="protein sequence ID" value="MEI5906852.1"/>
    <property type="molecule type" value="Genomic_DNA"/>
</dbReference>
<sequence length="66" mass="7357">MTIKKIIYICAVLVILTGFGTIGYSTYAIEISNQEAIQECKDKGLYPEYDRGIIFNSSVMCSDIPN</sequence>
<evidence type="ECO:0000313" key="3">
    <source>
        <dbReference type="Proteomes" id="UP001312865"/>
    </source>
</evidence>
<name>A0ABU8HCG5_9BACI</name>
<gene>
    <name evidence="2" type="ORF">WAK64_07240</name>
</gene>
<dbReference type="RefSeq" id="WP_336586294.1">
    <property type="nucleotide sequence ID" value="NZ_JBBAXC010000005.1"/>
</dbReference>
<keyword evidence="1" id="KW-0472">Membrane</keyword>
<organism evidence="2 3">
    <name type="scientific">Bacillus spongiae</name>
    <dbReference type="NCBI Taxonomy" id="2683610"/>
    <lineage>
        <taxon>Bacteria</taxon>
        <taxon>Bacillati</taxon>
        <taxon>Bacillota</taxon>
        <taxon>Bacilli</taxon>
        <taxon>Bacillales</taxon>
        <taxon>Bacillaceae</taxon>
        <taxon>Bacillus</taxon>
    </lineage>
</organism>
<keyword evidence="1" id="KW-0812">Transmembrane</keyword>
<comment type="caution">
    <text evidence="2">The sequence shown here is derived from an EMBL/GenBank/DDBJ whole genome shotgun (WGS) entry which is preliminary data.</text>
</comment>
<accession>A0ABU8HCG5</accession>
<keyword evidence="3" id="KW-1185">Reference proteome</keyword>
<reference evidence="2 3" key="1">
    <citation type="journal article" date="2018" name="J. Microbiol.">
        <title>Bacillus spongiae sp. nov., isolated from sponge of Jeju Island.</title>
        <authorList>
            <person name="Lee G.E."/>
            <person name="Im W.T."/>
            <person name="Park J.S."/>
        </authorList>
    </citation>
    <scope>NUCLEOTIDE SEQUENCE [LARGE SCALE GENOMIC DNA]</scope>
    <source>
        <strain evidence="2 3">135PIL107-10</strain>
    </source>
</reference>
<dbReference type="Proteomes" id="UP001312865">
    <property type="component" value="Unassembled WGS sequence"/>
</dbReference>
<feature type="transmembrane region" description="Helical" evidence="1">
    <location>
        <begin position="6"/>
        <end position="29"/>
    </location>
</feature>